<dbReference type="GeneID" id="102807628"/>
<keyword evidence="1" id="KW-0880">Kelch repeat</keyword>
<dbReference type="SMART" id="SM00612">
    <property type="entry name" value="Kelch"/>
    <property type="match status" value="4"/>
</dbReference>
<dbReference type="InterPro" id="IPR006652">
    <property type="entry name" value="Kelch_1"/>
</dbReference>
<evidence type="ECO:0000256" key="2">
    <source>
        <dbReference type="ARBA" id="ARBA00022737"/>
    </source>
</evidence>
<dbReference type="Gene3D" id="2.120.10.80">
    <property type="entry name" value="Kelch-type beta propeller"/>
    <property type="match status" value="1"/>
</dbReference>
<dbReference type="Pfam" id="PF00651">
    <property type="entry name" value="BTB"/>
    <property type="match status" value="1"/>
</dbReference>
<reference evidence="6" key="1">
    <citation type="submission" date="2025-08" db="UniProtKB">
        <authorList>
            <consortium name="RefSeq"/>
        </authorList>
    </citation>
    <scope>IDENTIFICATION</scope>
    <source>
        <tissue evidence="6">Testes</tissue>
    </source>
</reference>
<dbReference type="SUPFAM" id="SSF54695">
    <property type="entry name" value="POZ domain"/>
    <property type="match status" value="1"/>
</dbReference>
<gene>
    <name evidence="6" type="primary">LOC102807628</name>
</gene>
<evidence type="ECO:0000259" key="4">
    <source>
        <dbReference type="SMART" id="SM00875"/>
    </source>
</evidence>
<dbReference type="SMART" id="SM00875">
    <property type="entry name" value="BACK"/>
    <property type="match status" value="1"/>
</dbReference>
<dbReference type="PANTHER" id="PTHR24412:SF232">
    <property type="entry name" value="GIGAXONIN"/>
    <property type="match status" value="1"/>
</dbReference>
<dbReference type="PANTHER" id="PTHR24412">
    <property type="entry name" value="KELCH PROTEIN"/>
    <property type="match status" value="1"/>
</dbReference>
<dbReference type="PIRSF" id="PIRSF037037">
    <property type="entry name" value="Kelch-like_protein_gigaxonin"/>
    <property type="match status" value="1"/>
</dbReference>
<dbReference type="Pfam" id="PF07707">
    <property type="entry name" value="BACK"/>
    <property type="match status" value="1"/>
</dbReference>
<dbReference type="Proteomes" id="UP000694865">
    <property type="component" value="Unplaced"/>
</dbReference>
<evidence type="ECO:0000259" key="3">
    <source>
        <dbReference type="SMART" id="SM00225"/>
    </source>
</evidence>
<dbReference type="SMART" id="SM00225">
    <property type="entry name" value="BTB"/>
    <property type="match status" value="1"/>
</dbReference>
<dbReference type="Gene3D" id="3.30.710.10">
    <property type="entry name" value="Potassium Channel Kv1.1, Chain A"/>
    <property type="match status" value="1"/>
</dbReference>
<dbReference type="RefSeq" id="XP_006821183.1">
    <property type="nucleotide sequence ID" value="XM_006821120.1"/>
</dbReference>
<dbReference type="Pfam" id="PF24681">
    <property type="entry name" value="Kelch_KLHDC2_KLHL20_DRC7"/>
    <property type="match status" value="1"/>
</dbReference>
<keyword evidence="2" id="KW-0677">Repeat</keyword>
<accession>A0ABM0MME2</accession>
<feature type="domain" description="BACK" evidence="4">
    <location>
        <begin position="99"/>
        <end position="204"/>
    </location>
</feature>
<organism evidence="5 6">
    <name type="scientific">Saccoglossus kowalevskii</name>
    <name type="common">Acorn worm</name>
    <dbReference type="NCBI Taxonomy" id="10224"/>
    <lineage>
        <taxon>Eukaryota</taxon>
        <taxon>Metazoa</taxon>
        <taxon>Hemichordata</taxon>
        <taxon>Enteropneusta</taxon>
        <taxon>Harrimaniidae</taxon>
        <taxon>Saccoglossus</taxon>
    </lineage>
</organism>
<dbReference type="InterPro" id="IPR015915">
    <property type="entry name" value="Kelch-typ_b-propeller"/>
</dbReference>
<dbReference type="InterPro" id="IPR017096">
    <property type="entry name" value="BTB-kelch_protein"/>
</dbReference>
<proteinExistence type="predicted"/>
<dbReference type="InterPro" id="IPR011333">
    <property type="entry name" value="SKP1/BTB/POZ_sf"/>
</dbReference>
<evidence type="ECO:0000256" key="1">
    <source>
        <dbReference type="ARBA" id="ARBA00022441"/>
    </source>
</evidence>
<dbReference type="SUPFAM" id="SSF117281">
    <property type="entry name" value="Kelch motif"/>
    <property type="match status" value="1"/>
</dbReference>
<evidence type="ECO:0000313" key="6">
    <source>
        <dbReference type="RefSeq" id="XP_006821183.1"/>
    </source>
</evidence>
<dbReference type="CDD" id="cd18455">
    <property type="entry name" value="BACK_KLHL16_gigaxonin"/>
    <property type="match status" value="1"/>
</dbReference>
<dbReference type="InterPro" id="IPR030579">
    <property type="entry name" value="KLHL16_BACK"/>
</dbReference>
<name>A0ABM0MME2_SACKO</name>
<dbReference type="Gene3D" id="1.25.40.420">
    <property type="match status" value="1"/>
</dbReference>
<keyword evidence="5" id="KW-1185">Reference proteome</keyword>
<evidence type="ECO:0000313" key="5">
    <source>
        <dbReference type="Proteomes" id="UP000694865"/>
    </source>
</evidence>
<dbReference type="InterPro" id="IPR000210">
    <property type="entry name" value="BTB/POZ_dom"/>
</dbReference>
<dbReference type="InterPro" id="IPR011705">
    <property type="entry name" value="BACK"/>
</dbReference>
<sequence length="559" mass="63797">MASTNRTLIPFNATRLFLRYGSLFNYDIEGNAERKQIINLDTVSPLTFGQILDYIYTAEVVLDDNNVQDIFQSADVLLLADLKQLCCEYLEKCISPENCIGIRNFTERYYCQHIHYLATECMETNFLEVCRNEEFLQQPLEKVKEILSRDQLQTLSRKGEEVIFEAVMSWVRHDLTKRSPHMIDLLTCVRFHLVSPSYYAQYVIKDDLIAKNPSCKKMIDQMYCDKLTTRTLKVRGYFDAIVAVGGQARNNVELLSTVRCAVPYTNQPQWLDFPAMSTGRVLHSVVSAGGFLFVIGGTDVFGKPLDTGEKYDPQTNSWSAITPMLQKRHVFGLVTIDNHIYAIGGCEDENIKTMEAYNIYNDTWEMKPPMQITRRKAAYTTMQKKIYVIGGDSGGQPIQPVDTVECFDPLSQTWSIIAPLKERRFQAFALGVYDRIYVFGGYRNLLCPSAQNDLKFCHSEVYNTERHGWETLPNDGMCTMTTSSGLNGVVHIQGNIYVIGHLDTGHTYQCVRFMDENGWGGWKIAITPMLNDQLYFECAALRIPCSLYHKMVCQYGSQS</sequence>
<protein>
    <submittedName>
        <fullName evidence="6">Gigaxonin-like</fullName>
    </submittedName>
</protein>
<feature type="domain" description="BTB" evidence="3">
    <location>
        <begin position="4"/>
        <end position="94"/>
    </location>
</feature>